<dbReference type="SMART" id="SM00388">
    <property type="entry name" value="HisKA"/>
    <property type="match status" value="1"/>
</dbReference>
<dbReference type="CDD" id="cd00082">
    <property type="entry name" value="HisKA"/>
    <property type="match status" value="1"/>
</dbReference>
<comment type="catalytic activity">
    <reaction evidence="1">
        <text>ATP + protein L-histidine = ADP + protein N-phospho-L-histidine.</text>
        <dbReference type="EC" id="2.7.13.3"/>
    </reaction>
</comment>
<proteinExistence type="predicted"/>
<evidence type="ECO:0000256" key="1">
    <source>
        <dbReference type="ARBA" id="ARBA00000085"/>
    </source>
</evidence>
<dbReference type="EMBL" id="CP022423">
    <property type="protein sequence ID" value="ASM78875.1"/>
    <property type="molecule type" value="Genomic_DNA"/>
</dbReference>
<evidence type="ECO:0000256" key="6">
    <source>
        <dbReference type="ARBA" id="ARBA00023012"/>
    </source>
</evidence>
<dbReference type="InterPro" id="IPR004358">
    <property type="entry name" value="Sig_transdc_His_kin-like_C"/>
</dbReference>
<dbReference type="Pfam" id="PF00512">
    <property type="entry name" value="HisKA"/>
    <property type="match status" value="1"/>
</dbReference>
<dbReference type="Gene3D" id="1.10.287.130">
    <property type="match status" value="1"/>
</dbReference>
<dbReference type="PANTHER" id="PTHR43711">
    <property type="entry name" value="TWO-COMPONENT HISTIDINE KINASE"/>
    <property type="match status" value="1"/>
</dbReference>
<evidence type="ECO:0000256" key="2">
    <source>
        <dbReference type="ARBA" id="ARBA00012438"/>
    </source>
</evidence>
<evidence type="ECO:0000259" key="8">
    <source>
        <dbReference type="PROSITE" id="PS50109"/>
    </source>
</evidence>
<feature type="transmembrane region" description="Helical" evidence="7">
    <location>
        <begin position="86"/>
        <end position="103"/>
    </location>
</feature>
<dbReference type="SUPFAM" id="SSF55874">
    <property type="entry name" value="ATPase domain of HSP90 chaperone/DNA topoisomerase II/histidine kinase"/>
    <property type="match status" value="1"/>
</dbReference>
<keyword evidence="7" id="KW-1133">Transmembrane helix</keyword>
<dbReference type="EC" id="2.7.13.3" evidence="2"/>
<dbReference type="InterPro" id="IPR003661">
    <property type="entry name" value="HisK_dim/P_dom"/>
</dbReference>
<evidence type="ECO:0000256" key="4">
    <source>
        <dbReference type="ARBA" id="ARBA00022679"/>
    </source>
</evidence>
<dbReference type="SUPFAM" id="SSF47384">
    <property type="entry name" value="Homodimeric domain of signal transducing histidine kinase"/>
    <property type="match status" value="1"/>
</dbReference>
<dbReference type="PANTHER" id="PTHR43711:SF1">
    <property type="entry name" value="HISTIDINE KINASE 1"/>
    <property type="match status" value="1"/>
</dbReference>
<evidence type="ECO:0000313" key="10">
    <source>
        <dbReference type="Proteomes" id="UP000199729"/>
    </source>
</evidence>
<dbReference type="InterPro" id="IPR036890">
    <property type="entry name" value="HATPase_C_sf"/>
</dbReference>
<keyword evidence="5 9" id="KW-0418">Kinase</keyword>
<keyword evidence="10" id="KW-1185">Reference proteome</keyword>
<evidence type="ECO:0000256" key="7">
    <source>
        <dbReference type="SAM" id="Phobius"/>
    </source>
</evidence>
<keyword evidence="7" id="KW-0812">Transmembrane</keyword>
<keyword evidence="7" id="KW-0472">Membrane</keyword>
<keyword evidence="4" id="KW-0808">Transferase</keyword>
<dbReference type="InterPro" id="IPR050736">
    <property type="entry name" value="Sensor_HK_Regulatory"/>
</dbReference>
<evidence type="ECO:0000313" key="9">
    <source>
        <dbReference type="EMBL" id="ASM78875.1"/>
    </source>
</evidence>
<dbReference type="GO" id="GO:0000155">
    <property type="term" value="F:phosphorelay sensor kinase activity"/>
    <property type="evidence" value="ECO:0007669"/>
    <property type="project" value="InterPro"/>
</dbReference>
<dbReference type="Pfam" id="PF02518">
    <property type="entry name" value="HATPase_c"/>
    <property type="match status" value="1"/>
</dbReference>
<keyword evidence="6" id="KW-0902">Two-component regulatory system</keyword>
<evidence type="ECO:0000256" key="3">
    <source>
        <dbReference type="ARBA" id="ARBA00022553"/>
    </source>
</evidence>
<accession>A0A221KIT1</accession>
<dbReference type="AlphaFoldDB" id="A0A221KIT1"/>
<dbReference type="Gene3D" id="3.30.565.10">
    <property type="entry name" value="Histidine kinase-like ATPase, C-terminal domain"/>
    <property type="match status" value="1"/>
</dbReference>
<evidence type="ECO:0000256" key="5">
    <source>
        <dbReference type="ARBA" id="ARBA00022777"/>
    </source>
</evidence>
<feature type="transmembrane region" description="Helical" evidence="7">
    <location>
        <begin position="115"/>
        <end position="147"/>
    </location>
</feature>
<dbReference type="InterPro" id="IPR005467">
    <property type="entry name" value="His_kinase_dom"/>
</dbReference>
<name>A0A221KIT1_VITFI</name>
<protein>
    <recommendedName>
        <fullName evidence="2">histidine kinase</fullName>
        <ecNumber evidence="2">2.7.13.3</ecNumber>
    </recommendedName>
</protein>
<dbReference type="InterPro" id="IPR036097">
    <property type="entry name" value="HisK_dim/P_sf"/>
</dbReference>
<feature type="domain" description="Histidine kinase" evidence="8">
    <location>
        <begin position="347"/>
        <end position="560"/>
    </location>
</feature>
<dbReference type="KEGG" id="vff:VITFI_CDS3098"/>
<dbReference type="InterPro" id="IPR003594">
    <property type="entry name" value="HATPase_dom"/>
</dbReference>
<organism evidence="9 10">
    <name type="scientific">Vitreoscilla filiformis</name>
    <dbReference type="NCBI Taxonomy" id="63"/>
    <lineage>
        <taxon>Bacteria</taxon>
        <taxon>Pseudomonadati</taxon>
        <taxon>Pseudomonadota</taxon>
        <taxon>Betaproteobacteria</taxon>
        <taxon>Neisseriales</taxon>
        <taxon>Neisseriaceae</taxon>
        <taxon>Vitreoscilla</taxon>
    </lineage>
</organism>
<dbReference type="PRINTS" id="PR00344">
    <property type="entry name" value="BCTRLSENSOR"/>
</dbReference>
<dbReference type="Gene3D" id="3.30.450.20">
    <property type="entry name" value="PAS domain"/>
    <property type="match status" value="1"/>
</dbReference>
<sequence>MPDNLLSRSWRSEEQIHELLATYVSARAVLGLSLVVMQVLPWFVLRRGEPGASLLICGAYAAQALGVWLWPKVRTLVRGRIDMRQWWLTIGADVLVFSALHALDNNSSFNFAALLVLPVLMAGVLCTWLPALATSAAVTLVMLGVALDRAAQGGDVAGLLMQSGLAGGGLFIITLVAGQLANWAASEERTAFHSLAMARQQAELNRLVIDEMAEGILVVDAQASVRVANPAARALLAEQGEGDGPEAPFSLQDRPGWWMLWRDVERAFSSGHWPPVGTDLTLTYEHHPPRAIRMRIRCTQRPVASSVSGAPPADPQGLAVVFLEESSSVEARQRQERLMTMGRMAASVAHEIRNPLAAIAQANELFMEDELRPDQQLLGRIVADNVERLKRIVEDVLEAAPAGSVASSVLDLATETEAIVQEWCRTAGVARSPGSLLRLTLPPGPVGVFFDVHHLRRVVVNLLDNARRHTASAPEAVWLGVSDEGVAHVRLWVGSQGEPIAPDVERYLFEPFHSTRSRGTGLGLYICRELCQRHGAMIDYQHRPDTSHPNVFSVVMRRAAWPGAR</sequence>
<dbReference type="SMART" id="SM00387">
    <property type="entry name" value="HATPase_c"/>
    <property type="match status" value="1"/>
</dbReference>
<keyword evidence="3" id="KW-0597">Phosphoprotein</keyword>
<reference evidence="9 10" key="1">
    <citation type="submission" date="2017-07" db="EMBL/GenBank/DDBJ databases">
        <title>Complete Genome Sequence of the cosmetic ferment Vitreoscilla filiformis (ATCC15551).</title>
        <authorList>
            <person name="Contreras S."/>
            <person name="Sagory-Zalkind P."/>
            <person name="Blanquart H."/>
            <person name="Iltis A."/>
            <person name="Morand S.C."/>
        </authorList>
    </citation>
    <scope>NUCLEOTIDE SEQUENCE [LARGE SCALE GENOMIC DNA]</scope>
    <source>
        <strain evidence="9 10">ATCC 15551</strain>
    </source>
</reference>
<gene>
    <name evidence="9" type="ORF">VITFI_CDS3098</name>
</gene>
<dbReference type="PROSITE" id="PS50109">
    <property type="entry name" value="HIS_KIN"/>
    <property type="match status" value="1"/>
</dbReference>
<dbReference type="Proteomes" id="UP000199729">
    <property type="component" value="Chromosome"/>
</dbReference>
<feature type="transmembrane region" description="Helical" evidence="7">
    <location>
        <begin position="51"/>
        <end position="70"/>
    </location>
</feature>
<feature type="transmembrane region" description="Helical" evidence="7">
    <location>
        <begin position="20"/>
        <end position="45"/>
    </location>
</feature>